<feature type="compositionally biased region" description="Basic and acidic residues" evidence="15">
    <location>
        <begin position="702"/>
        <end position="717"/>
    </location>
</feature>
<evidence type="ECO:0000256" key="8">
    <source>
        <dbReference type="ARBA" id="ARBA00022840"/>
    </source>
</evidence>
<dbReference type="GO" id="GO:0006325">
    <property type="term" value="P:chromatin organization"/>
    <property type="evidence" value="ECO:0007669"/>
    <property type="project" value="UniProtKB-KW"/>
</dbReference>
<evidence type="ECO:0000313" key="17">
    <source>
        <dbReference type="EMBL" id="KAJ9559639.1"/>
    </source>
</evidence>
<comment type="subcellular location">
    <subcellularLocation>
        <location evidence="1">Nucleus</location>
    </subcellularLocation>
</comment>
<keyword evidence="7" id="KW-0378">Hydrolase</keyword>
<dbReference type="InterPro" id="IPR036890">
    <property type="entry name" value="HATPase_C_sf"/>
</dbReference>
<feature type="region of interest" description="Disordered" evidence="15">
    <location>
        <begin position="701"/>
        <end position="727"/>
    </location>
</feature>
<accession>A0AA38WR30</accession>
<evidence type="ECO:0000256" key="14">
    <source>
        <dbReference type="SAM" id="Coils"/>
    </source>
</evidence>
<dbReference type="PANTHER" id="PTHR23336:SF61">
    <property type="entry name" value="HISTIDINE KINASE_HSP90-LIKE ATPASE"/>
    <property type="match status" value="1"/>
</dbReference>
<feature type="compositionally biased region" description="Polar residues" evidence="15">
    <location>
        <begin position="718"/>
        <end position="727"/>
    </location>
</feature>
<organism evidence="17 18">
    <name type="scientific">Centaurea solstitialis</name>
    <name type="common">yellow star-thistle</name>
    <dbReference type="NCBI Taxonomy" id="347529"/>
    <lineage>
        <taxon>Eukaryota</taxon>
        <taxon>Viridiplantae</taxon>
        <taxon>Streptophyta</taxon>
        <taxon>Embryophyta</taxon>
        <taxon>Tracheophyta</taxon>
        <taxon>Spermatophyta</taxon>
        <taxon>Magnoliopsida</taxon>
        <taxon>eudicotyledons</taxon>
        <taxon>Gunneridae</taxon>
        <taxon>Pentapetalae</taxon>
        <taxon>asterids</taxon>
        <taxon>campanulids</taxon>
        <taxon>Asterales</taxon>
        <taxon>Asteraceae</taxon>
        <taxon>Carduoideae</taxon>
        <taxon>Cardueae</taxon>
        <taxon>Centaureinae</taxon>
        <taxon>Centaurea</taxon>
    </lineage>
</organism>
<feature type="coiled-coil region" evidence="14">
    <location>
        <begin position="1286"/>
        <end position="1313"/>
    </location>
</feature>
<comment type="similarity">
    <text evidence="2">Belongs to the MORC ATPase protein family.</text>
</comment>
<dbReference type="GO" id="GO:0031349">
    <property type="term" value="P:positive regulation of defense response"/>
    <property type="evidence" value="ECO:0007669"/>
    <property type="project" value="UniProtKB-ARBA"/>
</dbReference>
<keyword evidence="11" id="KW-0943">RNA-mediated gene silencing</keyword>
<dbReference type="FunFam" id="3.30.565.10:FF:000075">
    <property type="entry name" value="MORC family CW-type zinc finger protein 4"/>
    <property type="match status" value="1"/>
</dbReference>
<feature type="region of interest" description="Disordered" evidence="15">
    <location>
        <begin position="558"/>
        <end position="589"/>
    </location>
</feature>
<keyword evidence="4" id="KW-0547">Nucleotide-binding</keyword>
<sequence length="1336" mass="150204">MEWSGYRLRDRQGEAEGNQPDSSTAVLLIDKGKLVANLLSDCGLSEIVWMSIPRFVNGNIPNEVDTNAVKLDPNVTSSRIKQSHNPTILDQEQSRVDDANHCSTSPVCAVPMIRQFWKAGLGNHELIPNSTTQYGSSYLNIHPRFLHSNATSHKWVFGAVAELIDNVVDENVMIRVCSLKLDDGSGMDPEAMRRCLSFGFSDKTSISSIGKYGNGFKTSSMRLGADVMVFSRNQTNRRTTQSVGLLSYTFLTRMGYNRVVVPMVHYEFNTVTKSFDFIRSESDEKNSNLNLSMMLQWSPYSTEKELLEQFEDLGPQGTKIILYNLWLNDDGNMELDFESDPEDIRITRDAPVEMKDKSLLAESQQHIANRHRYSLRAYLSILYLNLPKTFAMVLRGKVVLYHNIATDLKHTEFILYKPHCFGDYNDRVSQGSSKYQCPWIQHLPQKSSDTDILYLGSLFWRISVASVGDALSPKISVCLQKNHHCGLVGYESKRKDRPPSAATSFPHHHGTEPPALSRKSSADGFASNAPKITTITSRAEFLSYTKLIEPSFPTGVQEEASNLKRKASDQLPTFESNAEMEVDPKKGSDMPDLIYTEEDIYVMKENKRLRSKCNEYEKAHEQLTLRVIHLKVELFDAEAEYARILAEVGYLEKVQGGNTYFNNLDMFELCGEYSPGEVDTKGVKSELDSVRITSEKNQYLTRKSDAHGRTQESEKNRSFSASSTGQSGTCILDQEQSQVGDSCLSSTSSISAAPICRQFWKAGIYDEDLTHVPKTHGISLSKQSCDFSYGSFSFFEAGSSYLHIHPKFLHSMPLRTNGPLVPVAELLDNAVDEIQNGATYVVIDKTTNPRTGSPSLLIQDNGAGMDPEAMRRCLSFGFSDKKSKSAIGKYGNGFKTSSMRLGGDAIVFTRNYVGGYGPKDFDTKHRPFIIHILTRSGYDRIVVPMFEDVGSHGTKIIIYNLWLDGEGNMELDFDSDPEDIRIGWDGKSKAKDDSLKAISENHIANRLRYSLRAYLSILYLKLPNTFSIYLRGNVVYYYNIATDLKHPEFILYKPHSGGCSEPFLPVVTVSNSKGRGVVGVLEANFIEPTHNKQDFEKTNVFQKLVTRLKDMTLEYWVVHCELIGYQAPKRARPPLASSTSAQPPVALRNPAIANRSNGAPIITVINSREALSANFSQEGSNLKRKLPDQPEDFQPKTQMAKMSVTVTGVNMPLDIAQTQKKRVLLEKNKKLQEQPAFFEPARACLQNFWPAWVLRPGPLFRLTRPRIFGLGLFIASLRCLEFKKVEEELNLKVMQLKAELEEGEKEYAALLAELKVMGKVEEGETNTQHIYNYLLP</sequence>
<proteinExistence type="inferred from homology"/>
<keyword evidence="6" id="KW-0227">DNA damage</keyword>
<evidence type="ECO:0000256" key="4">
    <source>
        <dbReference type="ARBA" id="ARBA00022741"/>
    </source>
</evidence>
<keyword evidence="13" id="KW-0539">Nucleus</keyword>
<dbReference type="InterPro" id="IPR045261">
    <property type="entry name" value="MORC_ATPase"/>
</dbReference>
<dbReference type="Gene3D" id="3.30.565.10">
    <property type="entry name" value="Histidine kinase-like ATPase, C-terminal domain"/>
    <property type="match status" value="1"/>
</dbReference>
<keyword evidence="12" id="KW-0234">DNA repair</keyword>
<feature type="domain" description="Morc S5" evidence="16">
    <location>
        <begin position="1009"/>
        <end position="1057"/>
    </location>
</feature>
<dbReference type="GO" id="GO:0004519">
    <property type="term" value="F:endonuclease activity"/>
    <property type="evidence" value="ECO:0007669"/>
    <property type="project" value="UniProtKB-KW"/>
</dbReference>
<keyword evidence="18" id="KW-1185">Reference proteome</keyword>
<keyword evidence="3" id="KW-0540">Nuclease</keyword>
<evidence type="ECO:0000256" key="2">
    <source>
        <dbReference type="ARBA" id="ARBA00007845"/>
    </source>
</evidence>
<evidence type="ECO:0000259" key="16">
    <source>
        <dbReference type="Pfam" id="PF17942"/>
    </source>
</evidence>
<evidence type="ECO:0000256" key="7">
    <source>
        <dbReference type="ARBA" id="ARBA00022801"/>
    </source>
</evidence>
<dbReference type="GO" id="GO:0005634">
    <property type="term" value="C:nucleus"/>
    <property type="evidence" value="ECO:0007669"/>
    <property type="project" value="UniProtKB-SubCell"/>
</dbReference>
<evidence type="ECO:0000256" key="10">
    <source>
        <dbReference type="ARBA" id="ARBA00023054"/>
    </source>
</evidence>
<dbReference type="Pfam" id="PF13589">
    <property type="entry name" value="HATPase_c_3"/>
    <property type="match status" value="2"/>
</dbReference>
<evidence type="ECO:0000256" key="9">
    <source>
        <dbReference type="ARBA" id="ARBA00022853"/>
    </source>
</evidence>
<name>A0AA38WR30_9ASTR</name>
<protein>
    <recommendedName>
        <fullName evidence="16">Morc S5 domain-containing protein</fullName>
    </recommendedName>
</protein>
<evidence type="ECO:0000313" key="18">
    <source>
        <dbReference type="Proteomes" id="UP001172457"/>
    </source>
</evidence>
<dbReference type="EMBL" id="JARYMX010000002">
    <property type="protein sequence ID" value="KAJ9559639.1"/>
    <property type="molecule type" value="Genomic_DNA"/>
</dbReference>
<evidence type="ECO:0000256" key="5">
    <source>
        <dbReference type="ARBA" id="ARBA00022759"/>
    </source>
</evidence>
<evidence type="ECO:0000256" key="6">
    <source>
        <dbReference type="ARBA" id="ARBA00022763"/>
    </source>
</evidence>
<evidence type="ECO:0000256" key="11">
    <source>
        <dbReference type="ARBA" id="ARBA00023158"/>
    </source>
</evidence>
<dbReference type="GO" id="GO:0016887">
    <property type="term" value="F:ATP hydrolysis activity"/>
    <property type="evidence" value="ECO:0007669"/>
    <property type="project" value="InterPro"/>
</dbReference>
<dbReference type="GO" id="GO:0006281">
    <property type="term" value="P:DNA repair"/>
    <property type="evidence" value="ECO:0007669"/>
    <property type="project" value="UniProtKB-KW"/>
</dbReference>
<dbReference type="PANTHER" id="PTHR23336">
    <property type="entry name" value="ZINC FINGER CW-TYPE COILED-COIL DOMAIN PROTEIN 3"/>
    <property type="match status" value="1"/>
</dbReference>
<evidence type="ECO:0000256" key="15">
    <source>
        <dbReference type="SAM" id="MobiDB-lite"/>
    </source>
</evidence>
<dbReference type="SUPFAM" id="SSF55874">
    <property type="entry name" value="ATPase domain of HSP90 chaperone/DNA topoisomerase II/histidine kinase"/>
    <property type="match status" value="2"/>
</dbReference>
<gene>
    <name evidence="17" type="ORF">OSB04_004799</name>
</gene>
<dbReference type="GO" id="GO:0031047">
    <property type="term" value="P:regulatory ncRNA-mediated gene silencing"/>
    <property type="evidence" value="ECO:0007669"/>
    <property type="project" value="UniProtKB-KW"/>
</dbReference>
<reference evidence="17" key="1">
    <citation type="submission" date="2023-03" db="EMBL/GenBank/DDBJ databases">
        <title>Chromosome-scale reference genome and RAD-based genetic map of yellow starthistle (Centaurea solstitialis) reveal putative structural variation and QTLs associated with invader traits.</title>
        <authorList>
            <person name="Reatini B."/>
            <person name="Cang F.A."/>
            <person name="Jiang Q."/>
            <person name="Mckibben M.T.W."/>
            <person name="Barker M.S."/>
            <person name="Rieseberg L.H."/>
            <person name="Dlugosch K.M."/>
        </authorList>
    </citation>
    <scope>NUCLEOTIDE SEQUENCE</scope>
    <source>
        <strain evidence="17">CAN-66</strain>
        <tissue evidence="17">Leaf</tissue>
    </source>
</reference>
<keyword evidence="8" id="KW-0067">ATP-binding</keyword>
<keyword evidence="10 14" id="KW-0175">Coiled coil</keyword>
<keyword evidence="9" id="KW-0156">Chromatin regulator</keyword>
<keyword evidence="5" id="KW-0255">Endonuclease</keyword>
<dbReference type="Pfam" id="PF17942">
    <property type="entry name" value="Morc6_S5"/>
    <property type="match status" value="3"/>
</dbReference>
<evidence type="ECO:0000256" key="13">
    <source>
        <dbReference type="ARBA" id="ARBA00023242"/>
    </source>
</evidence>
<feature type="domain" description="Morc S5" evidence="16">
    <location>
        <begin position="1061"/>
        <end position="1116"/>
    </location>
</feature>
<dbReference type="GO" id="GO:0005524">
    <property type="term" value="F:ATP binding"/>
    <property type="evidence" value="ECO:0007669"/>
    <property type="project" value="UniProtKB-KW"/>
</dbReference>
<feature type="domain" description="Morc S5" evidence="16">
    <location>
        <begin position="373"/>
        <end position="428"/>
    </location>
</feature>
<feature type="region of interest" description="Disordered" evidence="15">
    <location>
        <begin position="490"/>
        <end position="524"/>
    </location>
</feature>
<evidence type="ECO:0000256" key="3">
    <source>
        <dbReference type="ARBA" id="ARBA00022722"/>
    </source>
</evidence>
<evidence type="ECO:0000256" key="1">
    <source>
        <dbReference type="ARBA" id="ARBA00004123"/>
    </source>
</evidence>
<evidence type="ECO:0000256" key="12">
    <source>
        <dbReference type="ARBA" id="ARBA00023204"/>
    </source>
</evidence>
<dbReference type="InterPro" id="IPR041006">
    <property type="entry name" value="Morc_S5"/>
</dbReference>
<feature type="region of interest" description="Disordered" evidence="15">
    <location>
        <begin position="1"/>
        <end position="21"/>
    </location>
</feature>
<comment type="caution">
    <text evidence="17">The sequence shown here is derived from an EMBL/GenBank/DDBJ whole genome shotgun (WGS) entry which is preliminary data.</text>
</comment>
<dbReference type="Proteomes" id="UP001172457">
    <property type="component" value="Chromosome 2"/>
</dbReference>